<dbReference type="EMBL" id="ABEU02000016">
    <property type="protein sequence ID" value="PNR37961.1"/>
    <property type="molecule type" value="Genomic_DNA"/>
</dbReference>
<organism evidence="5">
    <name type="scientific">Physcomitrium patens</name>
    <name type="common">Spreading-leaved earth moss</name>
    <name type="synonym">Physcomitrella patens</name>
    <dbReference type="NCBI Taxonomy" id="3218"/>
    <lineage>
        <taxon>Eukaryota</taxon>
        <taxon>Viridiplantae</taxon>
        <taxon>Streptophyta</taxon>
        <taxon>Embryophyta</taxon>
        <taxon>Bryophyta</taxon>
        <taxon>Bryophytina</taxon>
        <taxon>Bryopsida</taxon>
        <taxon>Funariidae</taxon>
        <taxon>Funariales</taxon>
        <taxon>Funariaceae</taxon>
        <taxon>Physcomitrium</taxon>
    </lineage>
</organism>
<gene>
    <name evidence="5" type="ORF">PHYPA_021071</name>
</gene>
<keyword evidence="7" id="KW-1185">Reference proteome</keyword>
<dbReference type="EnsemblPlants" id="Pp3c16_16480V3.2">
    <property type="protein sequence ID" value="Pp3c16_16480V3.2"/>
    <property type="gene ID" value="Pp3c16_16480"/>
</dbReference>
<dbReference type="GO" id="GO:0005524">
    <property type="term" value="F:ATP binding"/>
    <property type="evidence" value="ECO:0007669"/>
    <property type="project" value="InterPro"/>
</dbReference>
<accession>A0A2K1J8W2</accession>
<evidence type="ECO:0000313" key="7">
    <source>
        <dbReference type="Proteomes" id="UP000006727"/>
    </source>
</evidence>
<reference evidence="5 7" key="2">
    <citation type="journal article" date="2018" name="Plant J.">
        <title>The Physcomitrella patens chromosome-scale assembly reveals moss genome structure and evolution.</title>
        <authorList>
            <person name="Lang D."/>
            <person name="Ullrich K.K."/>
            <person name="Murat F."/>
            <person name="Fuchs J."/>
            <person name="Jenkins J."/>
            <person name="Haas F.B."/>
            <person name="Piednoel M."/>
            <person name="Gundlach H."/>
            <person name="Van Bel M."/>
            <person name="Meyberg R."/>
            <person name="Vives C."/>
            <person name="Morata J."/>
            <person name="Symeonidi A."/>
            <person name="Hiss M."/>
            <person name="Muchero W."/>
            <person name="Kamisugi Y."/>
            <person name="Saleh O."/>
            <person name="Blanc G."/>
            <person name="Decker E.L."/>
            <person name="van Gessel N."/>
            <person name="Grimwood J."/>
            <person name="Hayes R.D."/>
            <person name="Graham S.W."/>
            <person name="Gunter L.E."/>
            <person name="McDaniel S.F."/>
            <person name="Hoernstein S.N.W."/>
            <person name="Larsson A."/>
            <person name="Li F.W."/>
            <person name="Perroud P.F."/>
            <person name="Phillips J."/>
            <person name="Ranjan P."/>
            <person name="Rokshar D.S."/>
            <person name="Rothfels C.J."/>
            <person name="Schneider L."/>
            <person name="Shu S."/>
            <person name="Stevenson D.W."/>
            <person name="Thummler F."/>
            <person name="Tillich M."/>
            <person name="Villarreal Aguilar J.C."/>
            <person name="Widiez T."/>
            <person name="Wong G.K."/>
            <person name="Wymore A."/>
            <person name="Zhang Y."/>
            <person name="Zimmer A.D."/>
            <person name="Quatrano R.S."/>
            <person name="Mayer K.F.X."/>
            <person name="Goodstein D."/>
            <person name="Casacuberta J.M."/>
            <person name="Vandepoele K."/>
            <person name="Reski R."/>
            <person name="Cuming A.C."/>
            <person name="Tuskan G.A."/>
            <person name="Maumus F."/>
            <person name="Salse J."/>
            <person name="Schmutz J."/>
            <person name="Rensing S.A."/>
        </authorList>
    </citation>
    <scope>NUCLEOTIDE SEQUENCE [LARGE SCALE GENOMIC DNA]</scope>
    <source>
        <strain evidence="6 7">cv. Gransden 2004</strain>
    </source>
</reference>
<evidence type="ECO:0000313" key="5">
    <source>
        <dbReference type="EMBL" id="PNR37961.1"/>
    </source>
</evidence>
<dbReference type="GO" id="GO:0016020">
    <property type="term" value="C:membrane"/>
    <property type="evidence" value="ECO:0007669"/>
    <property type="project" value="InterPro"/>
</dbReference>
<reference evidence="6" key="3">
    <citation type="submission" date="2020-12" db="UniProtKB">
        <authorList>
            <consortium name="EnsemblPlants"/>
        </authorList>
    </citation>
    <scope>IDENTIFICATION</scope>
</reference>
<proteinExistence type="predicted"/>
<keyword evidence="3" id="KW-0472">Membrane</keyword>
<evidence type="ECO:0000259" key="4">
    <source>
        <dbReference type="Pfam" id="PF06472"/>
    </source>
</evidence>
<dbReference type="AlphaFoldDB" id="A0A2K1J8W2"/>
<evidence type="ECO:0000256" key="1">
    <source>
        <dbReference type="ARBA" id="ARBA00022692"/>
    </source>
</evidence>
<feature type="domain" description="ABC transmembrane type-1" evidence="4">
    <location>
        <begin position="33"/>
        <end position="62"/>
    </location>
</feature>
<dbReference type="PaxDb" id="3218-PP1S197_79V6.1"/>
<name>A0A2K1J8W2_PHYPA</name>
<dbReference type="Pfam" id="PF06472">
    <property type="entry name" value="ABC_membrane_2"/>
    <property type="match status" value="1"/>
</dbReference>
<evidence type="ECO:0000256" key="2">
    <source>
        <dbReference type="ARBA" id="ARBA00022989"/>
    </source>
</evidence>
<dbReference type="InParanoid" id="A0A2K1J8W2"/>
<reference evidence="5 7" key="1">
    <citation type="journal article" date="2008" name="Science">
        <title>The Physcomitrella genome reveals evolutionary insights into the conquest of land by plants.</title>
        <authorList>
            <person name="Rensing S."/>
            <person name="Lang D."/>
            <person name="Zimmer A."/>
            <person name="Terry A."/>
            <person name="Salamov A."/>
            <person name="Shapiro H."/>
            <person name="Nishiyama T."/>
            <person name="Perroud P.-F."/>
            <person name="Lindquist E."/>
            <person name="Kamisugi Y."/>
            <person name="Tanahashi T."/>
            <person name="Sakakibara K."/>
            <person name="Fujita T."/>
            <person name="Oishi K."/>
            <person name="Shin-I T."/>
            <person name="Kuroki Y."/>
            <person name="Toyoda A."/>
            <person name="Suzuki Y."/>
            <person name="Hashimoto A."/>
            <person name="Yamaguchi K."/>
            <person name="Sugano A."/>
            <person name="Kohara Y."/>
            <person name="Fujiyama A."/>
            <person name="Anterola A."/>
            <person name="Aoki S."/>
            <person name="Ashton N."/>
            <person name="Barbazuk W.B."/>
            <person name="Barker E."/>
            <person name="Bennetzen J."/>
            <person name="Bezanilla M."/>
            <person name="Blankenship R."/>
            <person name="Cho S.H."/>
            <person name="Dutcher S."/>
            <person name="Estelle M."/>
            <person name="Fawcett J.A."/>
            <person name="Gundlach H."/>
            <person name="Hanada K."/>
            <person name="Heyl A."/>
            <person name="Hicks K.A."/>
            <person name="Hugh J."/>
            <person name="Lohr M."/>
            <person name="Mayer K."/>
            <person name="Melkozernov A."/>
            <person name="Murata T."/>
            <person name="Nelson D."/>
            <person name="Pils B."/>
            <person name="Prigge M."/>
            <person name="Reiss B."/>
            <person name="Renner T."/>
            <person name="Rombauts S."/>
            <person name="Rushton P."/>
            <person name="Sanderfoot A."/>
            <person name="Schween G."/>
            <person name="Shiu S.-H."/>
            <person name="Stueber K."/>
            <person name="Theodoulou F.L."/>
            <person name="Tu H."/>
            <person name="Van de Peer Y."/>
            <person name="Verrier P.J."/>
            <person name="Waters E."/>
            <person name="Wood A."/>
            <person name="Yang L."/>
            <person name="Cove D."/>
            <person name="Cuming A."/>
            <person name="Hasebe M."/>
            <person name="Lucas S."/>
            <person name="Mishler D.B."/>
            <person name="Reski R."/>
            <person name="Grigoriev I."/>
            <person name="Quatrano R.S."/>
            <person name="Boore J.L."/>
        </authorList>
    </citation>
    <scope>NUCLEOTIDE SEQUENCE [LARGE SCALE GENOMIC DNA]</scope>
    <source>
        <strain evidence="6 7">cv. Gransden 2004</strain>
    </source>
</reference>
<keyword evidence="2" id="KW-1133">Transmembrane helix</keyword>
<dbReference type="Gramene" id="Pp3c16_16480V3.2">
    <property type="protein sequence ID" value="Pp3c16_16480V3.2"/>
    <property type="gene ID" value="Pp3c16_16480"/>
</dbReference>
<dbReference type="InterPro" id="IPR011527">
    <property type="entry name" value="ABC1_TM_dom"/>
</dbReference>
<evidence type="ECO:0000313" key="6">
    <source>
        <dbReference type="EnsemblPlants" id="Pp3c16_16480V3.1"/>
    </source>
</evidence>
<dbReference type="EnsemblPlants" id="Pp3c16_16480V3.1">
    <property type="protein sequence ID" value="Pp3c16_16480V3.1"/>
    <property type="gene ID" value="Pp3c16_16480"/>
</dbReference>
<evidence type="ECO:0000256" key="3">
    <source>
        <dbReference type="ARBA" id="ARBA00023136"/>
    </source>
</evidence>
<protein>
    <recommendedName>
        <fullName evidence="4">ABC transmembrane type-1 domain-containing protein</fullName>
    </recommendedName>
</protein>
<dbReference type="Gramene" id="Pp3c16_16480V3.1">
    <property type="protein sequence ID" value="Pp3c16_16480V3.1"/>
    <property type="gene ID" value="Pp3c16_16480"/>
</dbReference>
<sequence>MTWGQVSTLLHPSSFSAIFSWVLLTAYFGEFCSSNRVYYVASILSGLSNVDQRITEDVQKFSFCNKRAFLLHCQACIRYYSLSTISC</sequence>
<dbReference type="Proteomes" id="UP000006727">
    <property type="component" value="Chromosome 16"/>
</dbReference>
<dbReference type="GO" id="GO:0140359">
    <property type="term" value="F:ABC-type transporter activity"/>
    <property type="evidence" value="ECO:0007669"/>
    <property type="project" value="InterPro"/>
</dbReference>
<keyword evidence="1" id="KW-0812">Transmembrane</keyword>